<dbReference type="Proteomes" id="UP000567179">
    <property type="component" value="Unassembled WGS sequence"/>
</dbReference>
<evidence type="ECO:0000313" key="1">
    <source>
        <dbReference type="EMBL" id="KAF5310777.1"/>
    </source>
</evidence>
<protein>
    <submittedName>
        <fullName evidence="1">Uncharacterized protein</fullName>
    </submittedName>
</protein>
<accession>A0A8H5AV98</accession>
<organism evidence="1 2">
    <name type="scientific">Psilocybe cf. subviscida</name>
    <dbReference type="NCBI Taxonomy" id="2480587"/>
    <lineage>
        <taxon>Eukaryota</taxon>
        <taxon>Fungi</taxon>
        <taxon>Dikarya</taxon>
        <taxon>Basidiomycota</taxon>
        <taxon>Agaricomycotina</taxon>
        <taxon>Agaricomycetes</taxon>
        <taxon>Agaricomycetidae</taxon>
        <taxon>Agaricales</taxon>
        <taxon>Agaricineae</taxon>
        <taxon>Strophariaceae</taxon>
        <taxon>Psilocybe</taxon>
    </lineage>
</organism>
<dbReference type="AlphaFoldDB" id="A0A8H5AV98"/>
<gene>
    <name evidence="1" type="ORF">D9619_007625</name>
</gene>
<comment type="caution">
    <text evidence="1">The sequence shown here is derived from an EMBL/GenBank/DDBJ whole genome shotgun (WGS) entry which is preliminary data.</text>
</comment>
<keyword evidence="2" id="KW-1185">Reference proteome</keyword>
<proteinExistence type="predicted"/>
<evidence type="ECO:0000313" key="2">
    <source>
        <dbReference type="Proteomes" id="UP000567179"/>
    </source>
</evidence>
<reference evidence="1 2" key="1">
    <citation type="journal article" date="2020" name="ISME J.">
        <title>Uncovering the hidden diversity of litter-decomposition mechanisms in mushroom-forming fungi.</title>
        <authorList>
            <person name="Floudas D."/>
            <person name="Bentzer J."/>
            <person name="Ahren D."/>
            <person name="Johansson T."/>
            <person name="Persson P."/>
            <person name="Tunlid A."/>
        </authorList>
    </citation>
    <scope>NUCLEOTIDE SEQUENCE [LARGE SCALE GENOMIC DNA]</scope>
    <source>
        <strain evidence="1 2">CBS 101986</strain>
    </source>
</reference>
<sequence>MNHFDLFQRCTPRELHEVVTILHAQGGTSSSLIVYTDPSTGLDYLKCDVCSKLIGIKSKRVATPMTQECTEYQVKFEELFKRWQATLQAAEMAEVLFSNRDASTAFAEVRAILDGLGTQNVDSSKVGTDLVDVPVDVPVT</sequence>
<dbReference type="EMBL" id="JAACJJ010000057">
    <property type="protein sequence ID" value="KAF5310777.1"/>
    <property type="molecule type" value="Genomic_DNA"/>
</dbReference>
<name>A0A8H5AV98_9AGAR</name>